<dbReference type="PANTHER" id="PTHR20857:SF23">
    <property type="entry name" value="THIAMINE BIOSYNTHETIC BIFUNCTIONAL ENZYME"/>
    <property type="match status" value="1"/>
</dbReference>
<evidence type="ECO:0000313" key="5">
    <source>
        <dbReference type="Proteomes" id="UP000037755"/>
    </source>
</evidence>
<dbReference type="Pfam" id="PF02581">
    <property type="entry name" value="TMP-TENI"/>
    <property type="match status" value="1"/>
</dbReference>
<sequence>MMAKKHIKDGIYLVIDPAMERQMLLGQLRKALTGAVAAVQIWDNILPGEDIKALVEQVIALCRPFGIPVLINNRCQLVYETGLDGVHFDAIPQDFFAENHGNIIVGVTCGNDLATIEQAVVLGADYISFCSMFPSATATSCELVSPEIVIKARELTDMPIFLAGGITPQNMATLSSLPYNGIAVVSGIMKAAEPHEAIKEYQSKLNVK</sequence>
<dbReference type="Proteomes" id="UP000037755">
    <property type="component" value="Unassembled WGS sequence"/>
</dbReference>
<dbReference type="PATRIC" id="fig|1202724.3.peg.1187"/>
<keyword evidence="5" id="KW-1185">Reference proteome</keyword>
<feature type="domain" description="Thiamine phosphate synthase/TenI" evidence="3">
    <location>
        <begin position="11"/>
        <end position="188"/>
    </location>
</feature>
<dbReference type="AlphaFoldDB" id="A0A0M9VHH9"/>
<dbReference type="OrthoDB" id="9810880at2"/>
<name>A0A0M9VHH9_9FLAO</name>
<gene>
    <name evidence="4" type="ORF">AM493_05735</name>
</gene>
<dbReference type="GO" id="GO:0009228">
    <property type="term" value="P:thiamine biosynthetic process"/>
    <property type="evidence" value="ECO:0007669"/>
    <property type="project" value="UniProtKB-KW"/>
</dbReference>
<dbReference type="STRING" id="1202724.AM493_05735"/>
<reference evidence="4 5" key="1">
    <citation type="submission" date="2015-08" db="EMBL/GenBank/DDBJ databases">
        <title>Whole genome sequence of Flavobacterium akiainvivens IK-1T, from decaying Wikstroemia oahuensis, an endemic Hawaiian shrub.</title>
        <authorList>
            <person name="Wan X."/>
            <person name="Hou S."/>
            <person name="Saito J."/>
            <person name="Donachie S."/>
        </authorList>
    </citation>
    <scope>NUCLEOTIDE SEQUENCE [LARGE SCALE GENOMIC DNA]</scope>
    <source>
        <strain evidence="4 5">IK-1</strain>
    </source>
</reference>
<dbReference type="PANTHER" id="PTHR20857">
    <property type="entry name" value="THIAMINE-PHOSPHATE PYROPHOSPHORYLASE"/>
    <property type="match status" value="1"/>
</dbReference>
<dbReference type="CDD" id="cd00564">
    <property type="entry name" value="TMP_TenI"/>
    <property type="match status" value="1"/>
</dbReference>
<dbReference type="SUPFAM" id="SSF51391">
    <property type="entry name" value="Thiamin phosphate synthase"/>
    <property type="match status" value="1"/>
</dbReference>
<keyword evidence="2" id="KW-0784">Thiamine biosynthesis</keyword>
<dbReference type="RefSeq" id="WP_054406792.1">
    <property type="nucleotide sequence ID" value="NZ_FOYA01000003.1"/>
</dbReference>
<proteinExistence type="predicted"/>
<evidence type="ECO:0000256" key="2">
    <source>
        <dbReference type="ARBA" id="ARBA00022977"/>
    </source>
</evidence>
<accession>A0A0M9VHH9</accession>
<evidence type="ECO:0000256" key="1">
    <source>
        <dbReference type="ARBA" id="ARBA00004948"/>
    </source>
</evidence>
<dbReference type="Gene3D" id="3.20.20.70">
    <property type="entry name" value="Aldolase class I"/>
    <property type="match status" value="1"/>
</dbReference>
<dbReference type="InterPro" id="IPR022998">
    <property type="entry name" value="ThiamineP_synth_TenI"/>
</dbReference>
<dbReference type="EMBL" id="LIYD01000005">
    <property type="protein sequence ID" value="KOS05589.1"/>
    <property type="molecule type" value="Genomic_DNA"/>
</dbReference>
<protein>
    <recommendedName>
        <fullName evidence="3">Thiamine phosphate synthase/TenI domain-containing protein</fullName>
    </recommendedName>
</protein>
<comment type="pathway">
    <text evidence="1">Cofactor biosynthesis; thiamine diphosphate biosynthesis.</text>
</comment>
<evidence type="ECO:0000313" key="4">
    <source>
        <dbReference type="EMBL" id="KOS05589.1"/>
    </source>
</evidence>
<dbReference type="InterPro" id="IPR036206">
    <property type="entry name" value="ThiamineP_synth_sf"/>
</dbReference>
<organism evidence="4 5">
    <name type="scientific">Flavobacterium akiainvivens</name>
    <dbReference type="NCBI Taxonomy" id="1202724"/>
    <lineage>
        <taxon>Bacteria</taxon>
        <taxon>Pseudomonadati</taxon>
        <taxon>Bacteroidota</taxon>
        <taxon>Flavobacteriia</taxon>
        <taxon>Flavobacteriales</taxon>
        <taxon>Flavobacteriaceae</taxon>
        <taxon>Flavobacterium</taxon>
    </lineage>
</organism>
<evidence type="ECO:0000259" key="3">
    <source>
        <dbReference type="Pfam" id="PF02581"/>
    </source>
</evidence>
<dbReference type="GO" id="GO:0005737">
    <property type="term" value="C:cytoplasm"/>
    <property type="evidence" value="ECO:0007669"/>
    <property type="project" value="TreeGrafter"/>
</dbReference>
<dbReference type="InterPro" id="IPR013785">
    <property type="entry name" value="Aldolase_TIM"/>
</dbReference>
<comment type="caution">
    <text evidence="4">The sequence shown here is derived from an EMBL/GenBank/DDBJ whole genome shotgun (WGS) entry which is preliminary data.</text>
</comment>
<dbReference type="GO" id="GO:0004789">
    <property type="term" value="F:thiamine-phosphate diphosphorylase activity"/>
    <property type="evidence" value="ECO:0007669"/>
    <property type="project" value="TreeGrafter"/>
</dbReference>